<keyword evidence="1" id="KW-0175">Coiled coil</keyword>
<gene>
    <name evidence="2" type="ORF">E4Q08_09890</name>
</gene>
<dbReference type="RefSeq" id="WP_169070267.1">
    <property type="nucleotide sequence ID" value="NZ_SPMX01000022.1"/>
</dbReference>
<dbReference type="Proteomes" id="UP000886469">
    <property type="component" value="Unassembled WGS sequence"/>
</dbReference>
<evidence type="ECO:0000313" key="2">
    <source>
        <dbReference type="EMBL" id="NMQ05553.1"/>
    </source>
</evidence>
<feature type="coiled-coil region" evidence="1">
    <location>
        <begin position="40"/>
        <end position="181"/>
    </location>
</feature>
<evidence type="ECO:0000256" key="1">
    <source>
        <dbReference type="SAM" id="Coils"/>
    </source>
</evidence>
<comment type="caution">
    <text evidence="2">The sequence shown here is derived from an EMBL/GenBank/DDBJ whole genome shotgun (WGS) entry which is preliminary data.</text>
</comment>
<protein>
    <recommendedName>
        <fullName evidence="4">Chromosome partition protein Smc</fullName>
    </recommendedName>
</protein>
<sequence length="348" mass="39804">MRRKRAGWKRCSMPEITSVEAIRQKLQQFDAQVDGAIAAAQAIKRVKSDSEKQLKVLEEQFNQGEQALRKADGIQLQLQEIQAEWERLKQEVAMAQTERKQTRDHLLTELDRITQSVGKRLVEAEEQLRSTNRASLAEQEEKLQGIESRIGKNADAAEQANALTQKRANDLEKLLATLRDELQSDVGSKLQDAEDRLESQFQEVRNGLDAQSARHERFLQTEIDAFKDAVKHDLAEHEGKIDRQITEFLNKQNALIQNLTQQIDSFHRVSRTQSEAIVATRTSLKELASEFNTDRAATTRERATLAEDIRELKVRVEKVELSLFDVAERLKSTLDKLKTLFMVGSKFK</sequence>
<keyword evidence="3" id="KW-1185">Reference proteome</keyword>
<proteinExistence type="predicted"/>
<evidence type="ECO:0008006" key="4">
    <source>
        <dbReference type="Google" id="ProtNLM"/>
    </source>
</evidence>
<evidence type="ECO:0000313" key="3">
    <source>
        <dbReference type="Proteomes" id="UP000886469"/>
    </source>
</evidence>
<dbReference type="EMBL" id="SPMX01000022">
    <property type="protein sequence ID" value="NMQ05553.1"/>
    <property type="molecule type" value="Genomic_DNA"/>
</dbReference>
<accession>A0ABX1TAZ3</accession>
<organism evidence="2 3">
    <name type="scientific">Candidatus Accumulibacter contiguus</name>
    <dbReference type="NCBI Taxonomy" id="2954381"/>
    <lineage>
        <taxon>Bacteria</taxon>
        <taxon>Pseudomonadati</taxon>
        <taxon>Pseudomonadota</taxon>
        <taxon>Betaproteobacteria</taxon>
        <taxon>Candidatus Accumulibacter</taxon>
    </lineage>
</organism>
<name>A0ABX1TAZ3_9PROT</name>
<reference evidence="2" key="1">
    <citation type="submission" date="2019-03" db="EMBL/GenBank/DDBJ databases">
        <title>Metabolic reconstructions from genomes of highly enriched 'Candidatus Accumulibacter' and 'Candidatus Competibacter' bioreactor populations.</title>
        <authorList>
            <person name="Annavajhala M.K."/>
            <person name="Welles L."/>
            <person name="Abbas B."/>
            <person name="Sorokin D."/>
            <person name="Park H."/>
            <person name="Van Loosdrecht M."/>
            <person name="Chandran K."/>
        </authorList>
    </citation>
    <scope>NUCLEOTIDE SEQUENCE</scope>
    <source>
        <strain evidence="2">SBR_L</strain>
    </source>
</reference>